<comment type="caution">
    <text evidence="3">The sequence shown here is derived from an EMBL/GenBank/DDBJ whole genome shotgun (WGS) entry which is preliminary data.</text>
</comment>
<gene>
    <name evidence="3" type="ORF">FB555_001988</name>
</gene>
<protein>
    <submittedName>
        <fullName evidence="3">GH15 family glucan-1,4-alpha-glucosidase</fullName>
    </submittedName>
</protein>
<sequence>MSQAIENYALIGDRHTGALVGTNGSIDWMCMPRFDSASVFGGILGDDDHGHWRINPVGTFHSTSREYRVDTFVLATRWVTETGEVEVLDFMPTNMSRAAVIRRIRGISGEVKMEQLLRIRFDYARSMPWMRQIGDETHALLAVAGPDSIVVHGPKFEASQHHHRAEFTVQAGEIVDTVLTWYPSHRKPPAELDVGAALAETLDYWQSWSQDIKVPGGKYDHLVRRSLLVLNALTHAETGGIIAALTTSLPEQLGGSRNWDYRYVWLRDAALTLEALMIHGYRSEARKWRDWLLRAIAGDPGDVQIMYGISGERCLDEYELESLPGHWGSSPVRVGNDAYKQYQADIFGEVLVALHRAREIGVTEDEFSWSLQLSLLSHLEANWAKPDNGIWEIRGPQRVFTHSRVMAWAAFDRGIRGIEEFGLTGPVERWKRIRARIAEEIEEQGYNKALGSYTQSYGSPEVDAALLQLPQVGYIEYDDARMLGTVARIEAELMVGGVLQRYRTESGIDGLAEPENAFLACTFWLVEQYARTGRLKDAEGLMDLVTGFANDVGLLSEEYDVETHQQTGNTPQAFSHLTLVRAADALATAKSLSL</sequence>
<dbReference type="InterPro" id="IPR045582">
    <property type="entry name" value="Trehalase-like_N"/>
</dbReference>
<dbReference type="SUPFAM" id="SSF48208">
    <property type="entry name" value="Six-hairpin glycosidases"/>
    <property type="match status" value="1"/>
</dbReference>
<reference evidence="3 4" key="1">
    <citation type="submission" date="2020-07" db="EMBL/GenBank/DDBJ databases">
        <title>Sequencing the genomes of 1000 actinobacteria strains.</title>
        <authorList>
            <person name="Klenk H.-P."/>
        </authorList>
    </citation>
    <scope>NUCLEOTIDE SEQUENCE [LARGE SCALE GENOMIC DNA]</scope>
    <source>
        <strain evidence="3 4">DSM 23737</strain>
    </source>
</reference>
<dbReference type="AlphaFoldDB" id="A0A7W3PPT7"/>
<dbReference type="InterPro" id="IPR008928">
    <property type="entry name" value="6-hairpin_glycosidase_sf"/>
</dbReference>
<dbReference type="GO" id="GO:0005975">
    <property type="term" value="P:carbohydrate metabolic process"/>
    <property type="evidence" value="ECO:0007669"/>
    <property type="project" value="InterPro"/>
</dbReference>
<feature type="domain" description="Trehalase-like N-terminal" evidence="2">
    <location>
        <begin position="3"/>
        <end position="171"/>
    </location>
</feature>
<evidence type="ECO:0000313" key="4">
    <source>
        <dbReference type="Proteomes" id="UP000524237"/>
    </source>
</evidence>
<dbReference type="GO" id="GO:0004553">
    <property type="term" value="F:hydrolase activity, hydrolyzing O-glycosyl compounds"/>
    <property type="evidence" value="ECO:0007669"/>
    <property type="project" value="UniProtKB-ARBA"/>
</dbReference>
<name>A0A7W3PPT7_9MICO</name>
<dbReference type="EMBL" id="JACGWU010000008">
    <property type="protein sequence ID" value="MBA8829862.1"/>
    <property type="molecule type" value="Genomic_DNA"/>
</dbReference>
<accession>A0A7W3PPT7</accession>
<proteinExistence type="predicted"/>
<dbReference type="InterPro" id="IPR011613">
    <property type="entry name" value="GH15-like"/>
</dbReference>
<evidence type="ECO:0000259" key="1">
    <source>
        <dbReference type="Pfam" id="PF00723"/>
    </source>
</evidence>
<dbReference type="PANTHER" id="PTHR31616:SF0">
    <property type="entry name" value="GLUCAN 1,4-ALPHA-GLUCOSIDASE"/>
    <property type="match status" value="1"/>
</dbReference>
<dbReference type="Gene3D" id="1.50.10.10">
    <property type="match status" value="1"/>
</dbReference>
<dbReference type="Proteomes" id="UP000524237">
    <property type="component" value="Unassembled WGS sequence"/>
</dbReference>
<keyword evidence="4" id="KW-1185">Reference proteome</keyword>
<dbReference type="PANTHER" id="PTHR31616">
    <property type="entry name" value="TREHALASE"/>
    <property type="match status" value="1"/>
</dbReference>
<dbReference type="Pfam" id="PF00723">
    <property type="entry name" value="Glyco_hydro_15"/>
    <property type="match status" value="2"/>
</dbReference>
<feature type="domain" description="GH15-like" evidence="1">
    <location>
        <begin position="538"/>
        <end position="583"/>
    </location>
</feature>
<dbReference type="Pfam" id="PF19291">
    <property type="entry name" value="TREH_N"/>
    <property type="match status" value="1"/>
</dbReference>
<feature type="domain" description="GH15-like" evidence="1">
    <location>
        <begin position="219"/>
        <end position="534"/>
    </location>
</feature>
<evidence type="ECO:0000259" key="2">
    <source>
        <dbReference type="Pfam" id="PF19291"/>
    </source>
</evidence>
<evidence type="ECO:0000313" key="3">
    <source>
        <dbReference type="EMBL" id="MBA8829862.1"/>
    </source>
</evidence>
<dbReference type="InterPro" id="IPR012341">
    <property type="entry name" value="6hp_glycosidase-like_sf"/>
</dbReference>
<organism evidence="3 4">
    <name type="scientific">Alpinimonas psychrophila</name>
    <dbReference type="NCBI Taxonomy" id="748908"/>
    <lineage>
        <taxon>Bacteria</taxon>
        <taxon>Bacillati</taxon>
        <taxon>Actinomycetota</taxon>
        <taxon>Actinomycetes</taxon>
        <taxon>Micrococcales</taxon>
        <taxon>Microbacteriaceae</taxon>
        <taxon>Alpinimonas</taxon>
    </lineage>
</organism>
<dbReference type="RefSeq" id="WP_182485283.1">
    <property type="nucleotide sequence ID" value="NZ_JACGWU010000008.1"/>
</dbReference>